<dbReference type="Proteomes" id="UP001054945">
    <property type="component" value="Unassembled WGS sequence"/>
</dbReference>
<keyword evidence="2" id="KW-1185">Reference proteome</keyword>
<accession>A0AAV4QGL4</accession>
<sequence length="112" mass="13179">MDLSSLTFRIFNYISFGTRYRPKLRGTDCVEAHFKLLRATNCKTVVKQRLEWKKILGGRPCPPWTVELVSSSSSRRRRRRRRIYCCVVLMWSRRASDCSVQIGQSDCNFVEI</sequence>
<protein>
    <submittedName>
        <fullName evidence="1">Uncharacterized protein</fullName>
    </submittedName>
</protein>
<evidence type="ECO:0000313" key="2">
    <source>
        <dbReference type="Proteomes" id="UP001054945"/>
    </source>
</evidence>
<organism evidence="1 2">
    <name type="scientific">Caerostris extrusa</name>
    <name type="common">Bark spider</name>
    <name type="synonym">Caerostris bankana</name>
    <dbReference type="NCBI Taxonomy" id="172846"/>
    <lineage>
        <taxon>Eukaryota</taxon>
        <taxon>Metazoa</taxon>
        <taxon>Ecdysozoa</taxon>
        <taxon>Arthropoda</taxon>
        <taxon>Chelicerata</taxon>
        <taxon>Arachnida</taxon>
        <taxon>Araneae</taxon>
        <taxon>Araneomorphae</taxon>
        <taxon>Entelegynae</taxon>
        <taxon>Araneoidea</taxon>
        <taxon>Araneidae</taxon>
        <taxon>Caerostris</taxon>
    </lineage>
</organism>
<name>A0AAV4QGL4_CAEEX</name>
<gene>
    <name evidence="1" type="ORF">CEXT_408861</name>
</gene>
<evidence type="ECO:0000313" key="1">
    <source>
        <dbReference type="EMBL" id="GIY07964.1"/>
    </source>
</evidence>
<reference evidence="1 2" key="1">
    <citation type="submission" date="2021-06" db="EMBL/GenBank/DDBJ databases">
        <title>Caerostris extrusa draft genome.</title>
        <authorList>
            <person name="Kono N."/>
            <person name="Arakawa K."/>
        </authorList>
    </citation>
    <scope>NUCLEOTIDE SEQUENCE [LARGE SCALE GENOMIC DNA]</scope>
</reference>
<comment type="caution">
    <text evidence="1">The sequence shown here is derived from an EMBL/GenBank/DDBJ whole genome shotgun (WGS) entry which is preliminary data.</text>
</comment>
<proteinExistence type="predicted"/>
<dbReference type="AlphaFoldDB" id="A0AAV4QGL4"/>
<dbReference type="EMBL" id="BPLR01006184">
    <property type="protein sequence ID" value="GIY07964.1"/>
    <property type="molecule type" value="Genomic_DNA"/>
</dbReference>